<dbReference type="EMBL" id="CP030104">
    <property type="protein sequence ID" value="AWX44925.1"/>
    <property type="molecule type" value="Genomic_DNA"/>
</dbReference>
<accession>A0A2Z4LSP9</accession>
<keyword evidence="2" id="KW-1185">Reference proteome</keyword>
<proteinExistence type="predicted"/>
<sequence length="337" mass="37567">MKKTRRENWSFSLYVLLFMLTLFLSCGKGDNNLFPSNINDEITILPNTNDTIVYVTVDNIKIPVYLSIPEGCNKSNYPAVVVLHGSDGMWKNHNPEGEVMSGQNNEWKEIFNKNCIISAFVDSYSSRGVTTRTGKWTTAPDNFKISSQFIRPRDAYATLSLLRNLKFSNGKNMVRPKDIGLLGFSDGATAVASTLYDTKSTPSSWEWKQKFDGKEYNTSSGVKAPPNIPSEGGFAGGVFYYGGSGGFDFWGNNACGSNALEGNIYTPYAPILYQLPSDGYLTENSLCLVDLLKKKGKQVDLNIYENVGHGFDFEDIVQSTIARNNTINWFKKILNME</sequence>
<protein>
    <recommendedName>
        <fullName evidence="3">Dienelactone hydrolase domain-containing protein</fullName>
    </recommendedName>
</protein>
<evidence type="ECO:0008006" key="3">
    <source>
        <dbReference type="Google" id="ProtNLM"/>
    </source>
</evidence>
<name>A0A2Z4LSP9_9FLAO</name>
<dbReference type="Proteomes" id="UP000248536">
    <property type="component" value="Chromosome"/>
</dbReference>
<dbReference type="PROSITE" id="PS51257">
    <property type="entry name" value="PROKAR_LIPOPROTEIN"/>
    <property type="match status" value="1"/>
</dbReference>
<dbReference type="AlphaFoldDB" id="A0A2Z4LSP9"/>
<evidence type="ECO:0000313" key="2">
    <source>
        <dbReference type="Proteomes" id="UP000248536"/>
    </source>
</evidence>
<gene>
    <name evidence="1" type="ORF">HME9304_01931</name>
</gene>
<dbReference type="KEGG" id="spon:HME9304_01931"/>
<dbReference type="OrthoDB" id="1412847at2"/>
<dbReference type="RefSeq" id="WP_112378357.1">
    <property type="nucleotide sequence ID" value="NZ_CP030104.1"/>
</dbReference>
<reference evidence="1 2" key="1">
    <citation type="submission" date="2018-06" db="EMBL/GenBank/DDBJ databases">
        <title>Spongiibacterium sp. HME9304 Genome sequencing and assembly.</title>
        <authorList>
            <person name="Kang H."/>
            <person name="Kim H."/>
            <person name="Joh K."/>
        </authorList>
    </citation>
    <scope>NUCLEOTIDE SEQUENCE [LARGE SCALE GENOMIC DNA]</scope>
    <source>
        <strain evidence="1 2">HME9304</strain>
    </source>
</reference>
<dbReference type="SUPFAM" id="SSF53474">
    <property type="entry name" value="alpha/beta-Hydrolases"/>
    <property type="match status" value="1"/>
</dbReference>
<dbReference type="InterPro" id="IPR029058">
    <property type="entry name" value="AB_hydrolase_fold"/>
</dbReference>
<organism evidence="1 2">
    <name type="scientific">Flagellimonas maritima</name>
    <dbReference type="NCBI Taxonomy" id="1383885"/>
    <lineage>
        <taxon>Bacteria</taxon>
        <taxon>Pseudomonadati</taxon>
        <taxon>Bacteroidota</taxon>
        <taxon>Flavobacteriia</taxon>
        <taxon>Flavobacteriales</taxon>
        <taxon>Flavobacteriaceae</taxon>
        <taxon>Flagellimonas</taxon>
    </lineage>
</organism>
<evidence type="ECO:0000313" key="1">
    <source>
        <dbReference type="EMBL" id="AWX44925.1"/>
    </source>
</evidence>
<dbReference type="Gene3D" id="3.40.50.1820">
    <property type="entry name" value="alpha/beta hydrolase"/>
    <property type="match status" value="1"/>
</dbReference>